<keyword evidence="10 11" id="KW-0813">Transport</keyword>
<dbReference type="PANTHER" id="PTHR47019:SF1">
    <property type="entry name" value="LIPID II FLIPPASE MURJ"/>
    <property type="match status" value="1"/>
</dbReference>
<evidence type="ECO:0000256" key="10">
    <source>
        <dbReference type="HAMAP-Rule" id="MF_02078"/>
    </source>
</evidence>
<dbReference type="NCBIfam" id="TIGR01695">
    <property type="entry name" value="murJ_mviN"/>
    <property type="match status" value="1"/>
</dbReference>
<reference evidence="12" key="1">
    <citation type="journal article" date="2014" name="Int. J. Syst. Evol. Microbiol.">
        <title>Complete genome sequence of Corynebacterium casei LMG S-19264T (=DSM 44701T), isolated from a smear-ripened cheese.</title>
        <authorList>
            <consortium name="US DOE Joint Genome Institute (JGI-PGF)"/>
            <person name="Walter F."/>
            <person name="Albersmeier A."/>
            <person name="Kalinowski J."/>
            <person name="Ruckert C."/>
        </authorList>
    </citation>
    <scope>NUCLEOTIDE SEQUENCE</scope>
    <source>
        <strain evidence="12">KCTC 42097</strain>
    </source>
</reference>
<keyword evidence="4 10" id="KW-0133">Cell shape</keyword>
<dbReference type="RefSeq" id="WP_189489252.1">
    <property type="nucleotide sequence ID" value="NZ_BMZO01000004.1"/>
</dbReference>
<feature type="transmembrane region" description="Helical" evidence="10">
    <location>
        <begin position="186"/>
        <end position="209"/>
    </location>
</feature>
<feature type="transmembrane region" description="Helical" evidence="10">
    <location>
        <begin position="306"/>
        <end position="328"/>
    </location>
</feature>
<dbReference type="AlphaFoldDB" id="A0A8J3GFT4"/>
<evidence type="ECO:0000256" key="2">
    <source>
        <dbReference type="ARBA" id="ARBA00022475"/>
    </source>
</evidence>
<dbReference type="GO" id="GO:0071555">
    <property type="term" value="P:cell wall organization"/>
    <property type="evidence" value="ECO:0007669"/>
    <property type="project" value="UniProtKB-UniRule"/>
</dbReference>
<dbReference type="PRINTS" id="PR01806">
    <property type="entry name" value="VIRFACTRMVIN"/>
</dbReference>
<feature type="transmembrane region" description="Helical" evidence="10">
    <location>
        <begin position="474"/>
        <end position="496"/>
    </location>
</feature>
<feature type="transmembrane region" description="Helical" evidence="10">
    <location>
        <begin position="348"/>
        <end position="370"/>
    </location>
</feature>
<dbReference type="CDD" id="cd13123">
    <property type="entry name" value="MATE_MurJ_like"/>
    <property type="match status" value="1"/>
</dbReference>
<evidence type="ECO:0000256" key="9">
    <source>
        <dbReference type="ARBA" id="ARBA00061532"/>
    </source>
</evidence>
<evidence type="ECO:0000256" key="4">
    <source>
        <dbReference type="ARBA" id="ARBA00022960"/>
    </source>
</evidence>
<dbReference type="GO" id="GO:0015648">
    <property type="term" value="F:lipid-linked peptidoglycan transporter activity"/>
    <property type="evidence" value="ECO:0007669"/>
    <property type="project" value="UniProtKB-UniRule"/>
</dbReference>
<keyword evidence="5 10" id="KW-0573">Peptidoglycan synthesis</keyword>
<gene>
    <name evidence="12" type="primary">mviN</name>
    <name evidence="10" type="synonym">murJ</name>
    <name evidence="12" type="ORF">GCM10010136_13980</name>
</gene>
<evidence type="ECO:0000256" key="5">
    <source>
        <dbReference type="ARBA" id="ARBA00022984"/>
    </source>
</evidence>
<feature type="transmembrane region" description="Helical" evidence="10">
    <location>
        <begin position="230"/>
        <end position="254"/>
    </location>
</feature>
<dbReference type="GO" id="GO:0034204">
    <property type="term" value="P:lipid translocation"/>
    <property type="evidence" value="ECO:0007669"/>
    <property type="project" value="TreeGrafter"/>
</dbReference>
<evidence type="ECO:0000256" key="11">
    <source>
        <dbReference type="PIRNR" id="PIRNR002869"/>
    </source>
</evidence>
<keyword evidence="10 11" id="KW-0961">Cell wall biogenesis/degradation</keyword>
<dbReference type="GO" id="GO:0005886">
    <property type="term" value="C:plasma membrane"/>
    <property type="evidence" value="ECO:0007669"/>
    <property type="project" value="UniProtKB-SubCell"/>
</dbReference>
<evidence type="ECO:0000256" key="7">
    <source>
        <dbReference type="ARBA" id="ARBA00023136"/>
    </source>
</evidence>
<accession>A0A8J3GFT4</accession>
<comment type="pathway">
    <text evidence="10">Cell wall biogenesis; peptidoglycan biosynthesis.</text>
</comment>
<dbReference type="EMBL" id="BMZO01000004">
    <property type="protein sequence ID" value="GHC68847.1"/>
    <property type="molecule type" value="Genomic_DNA"/>
</dbReference>
<keyword evidence="2 10" id="KW-1003">Cell membrane</keyword>
<keyword evidence="13" id="KW-1185">Reference proteome</keyword>
<evidence type="ECO:0000313" key="13">
    <source>
        <dbReference type="Proteomes" id="UP000641137"/>
    </source>
</evidence>
<sequence>MSSFLRKLSGVGSATLVSRILGFVRDSLVAAALGTGPVAEAYMVAIRIANMFRRVFAEGAFSNAFVPLFVKKEASEQQGFVREVQSALLMALIVLTIIFQIFMPYAVMLLAPGFVDDTGKFQITVDFCRLAFFYLSFVSLSTLYGGILNGYGKFALNAYSSILPNIFAIAALGGVTLYGMGASREAGAILTAANVVGGVAQLIVVIWGARKLGMTAMLTIPRYTDDVKKLLTIAMPTIFSSGVVQINLVVGSAIASLQTGAVAWLYMADRLYQLPLGIVGIAVGTVLLPEISLYKKQGDASKIRASLARGAEVCLILTLPCAVMLTFAPDILVRGLFERGAFTPADTQATALALIAFAPGIVAFVLMRVYQTAYYAAGETKTMMRFAIINAAANVAINVALFPWLGYIACAISTTIAAWINIWMLWNGLSKQDQVRLGDISAATFTKIIVANVMLAGFVLLLREFVDLSGFGKLLSALILCALAGSLYVSALLVFFRSQIRPFLRR</sequence>
<feature type="transmembrane region" description="Helical" evidence="10">
    <location>
        <begin position="438"/>
        <end position="462"/>
    </location>
</feature>
<comment type="subcellular location">
    <subcellularLocation>
        <location evidence="10">Cell inner membrane</location>
        <topology evidence="10">Multi-pass membrane protein</topology>
    </subcellularLocation>
    <subcellularLocation>
        <location evidence="1">Cell membrane</location>
        <topology evidence="1">Multi-pass membrane protein</topology>
    </subcellularLocation>
</comment>
<proteinExistence type="inferred from homology"/>
<evidence type="ECO:0000256" key="3">
    <source>
        <dbReference type="ARBA" id="ARBA00022692"/>
    </source>
</evidence>
<comment type="caution">
    <text evidence="10">Lacks conserved residue(s) required for the propagation of feature annotation.</text>
</comment>
<feature type="transmembrane region" description="Helical" evidence="10">
    <location>
        <begin position="162"/>
        <end position="180"/>
    </location>
</feature>
<feature type="transmembrane region" description="Helical" evidence="10">
    <location>
        <begin position="406"/>
        <end position="426"/>
    </location>
</feature>
<dbReference type="HAMAP" id="MF_02078">
    <property type="entry name" value="MurJ_MviN"/>
    <property type="match status" value="1"/>
</dbReference>
<dbReference type="GO" id="GO:0008360">
    <property type="term" value="P:regulation of cell shape"/>
    <property type="evidence" value="ECO:0007669"/>
    <property type="project" value="UniProtKB-UniRule"/>
</dbReference>
<feature type="transmembrane region" description="Helical" evidence="10">
    <location>
        <begin position="87"/>
        <end position="111"/>
    </location>
</feature>
<dbReference type="Pfam" id="PF03023">
    <property type="entry name" value="MurJ"/>
    <property type="match status" value="1"/>
</dbReference>
<evidence type="ECO:0000256" key="8">
    <source>
        <dbReference type="ARBA" id="ARBA00060041"/>
    </source>
</evidence>
<comment type="function">
    <text evidence="8 10 11">Involved in peptidoglycan biosynthesis. Transports lipid-linked peptidoglycan precursors from the inner to the outer leaflet of the cytoplasmic membrane.</text>
</comment>
<dbReference type="Proteomes" id="UP000641137">
    <property type="component" value="Unassembled WGS sequence"/>
</dbReference>
<keyword evidence="10" id="KW-0997">Cell inner membrane</keyword>
<reference evidence="12" key="2">
    <citation type="submission" date="2020-09" db="EMBL/GenBank/DDBJ databases">
        <authorList>
            <person name="Sun Q."/>
            <person name="Kim S."/>
        </authorList>
    </citation>
    <scope>NUCLEOTIDE SEQUENCE</scope>
    <source>
        <strain evidence="12">KCTC 42097</strain>
    </source>
</reference>
<evidence type="ECO:0000256" key="1">
    <source>
        <dbReference type="ARBA" id="ARBA00004651"/>
    </source>
</evidence>
<comment type="caution">
    <text evidence="12">The sequence shown here is derived from an EMBL/GenBank/DDBJ whole genome shotgun (WGS) entry which is preliminary data.</text>
</comment>
<dbReference type="UniPathway" id="UPA00219"/>
<dbReference type="GO" id="GO:0009252">
    <property type="term" value="P:peptidoglycan biosynthetic process"/>
    <property type="evidence" value="ECO:0007669"/>
    <property type="project" value="UniProtKB-UniRule"/>
</dbReference>
<dbReference type="InterPro" id="IPR004268">
    <property type="entry name" value="MurJ"/>
</dbReference>
<dbReference type="PIRSF" id="PIRSF002869">
    <property type="entry name" value="MviN"/>
    <property type="match status" value="1"/>
</dbReference>
<feature type="transmembrane region" description="Helical" evidence="10">
    <location>
        <begin position="274"/>
        <end position="294"/>
    </location>
</feature>
<organism evidence="12 13">
    <name type="scientific">Limoniibacter endophyticus</name>
    <dbReference type="NCBI Taxonomy" id="1565040"/>
    <lineage>
        <taxon>Bacteria</taxon>
        <taxon>Pseudomonadati</taxon>
        <taxon>Pseudomonadota</taxon>
        <taxon>Alphaproteobacteria</taxon>
        <taxon>Hyphomicrobiales</taxon>
        <taxon>Bartonellaceae</taxon>
        <taxon>Limoniibacter</taxon>
    </lineage>
</organism>
<feature type="transmembrane region" description="Helical" evidence="10">
    <location>
        <begin position="131"/>
        <end position="150"/>
    </location>
</feature>
<evidence type="ECO:0000256" key="6">
    <source>
        <dbReference type="ARBA" id="ARBA00022989"/>
    </source>
</evidence>
<evidence type="ECO:0000313" key="12">
    <source>
        <dbReference type="EMBL" id="GHC68847.1"/>
    </source>
</evidence>
<dbReference type="PANTHER" id="PTHR47019">
    <property type="entry name" value="LIPID II FLIPPASE MURJ"/>
    <property type="match status" value="1"/>
</dbReference>
<dbReference type="InterPro" id="IPR051050">
    <property type="entry name" value="Lipid_II_flippase_MurJ/MviN"/>
</dbReference>
<keyword evidence="7 10" id="KW-0472">Membrane</keyword>
<keyword evidence="3 10" id="KW-0812">Transmembrane</keyword>
<keyword evidence="6 10" id="KW-1133">Transmembrane helix</keyword>
<protein>
    <recommendedName>
        <fullName evidence="10">Probable lipid II flippase MurJ</fullName>
    </recommendedName>
</protein>
<name>A0A8J3GFT4_9HYPH</name>
<comment type="similarity">
    <text evidence="9 10 11">Belongs to the MurJ/MviN family.</text>
</comment>